<feature type="compositionally biased region" description="Low complexity" evidence="5">
    <location>
        <begin position="1"/>
        <end position="14"/>
    </location>
</feature>
<evidence type="ECO:0000256" key="5">
    <source>
        <dbReference type="SAM" id="MobiDB-lite"/>
    </source>
</evidence>
<evidence type="ECO:0000256" key="2">
    <source>
        <dbReference type="ARBA" id="ARBA00023125"/>
    </source>
</evidence>
<dbReference type="InterPro" id="IPR001647">
    <property type="entry name" value="HTH_TetR"/>
</dbReference>
<keyword evidence="3" id="KW-0804">Transcription</keyword>
<dbReference type="RefSeq" id="WP_208010200.1">
    <property type="nucleotide sequence ID" value="NZ_CP071796.1"/>
</dbReference>
<evidence type="ECO:0000313" key="8">
    <source>
        <dbReference type="Proteomes" id="UP000663903"/>
    </source>
</evidence>
<feature type="region of interest" description="Disordered" evidence="5">
    <location>
        <begin position="1"/>
        <end position="26"/>
    </location>
</feature>
<evidence type="ECO:0000313" key="7">
    <source>
        <dbReference type="EMBL" id="QTD46301.1"/>
    </source>
</evidence>
<dbReference type="Pfam" id="PF00440">
    <property type="entry name" value="TetR_N"/>
    <property type="match status" value="1"/>
</dbReference>
<proteinExistence type="predicted"/>
<dbReference type="GO" id="GO:0003700">
    <property type="term" value="F:DNA-binding transcription factor activity"/>
    <property type="evidence" value="ECO:0007669"/>
    <property type="project" value="TreeGrafter"/>
</dbReference>
<evidence type="ECO:0000259" key="6">
    <source>
        <dbReference type="PROSITE" id="PS50977"/>
    </source>
</evidence>
<dbReference type="Pfam" id="PF13305">
    <property type="entry name" value="TetR_C_33"/>
    <property type="match status" value="1"/>
</dbReference>
<dbReference type="Proteomes" id="UP000663903">
    <property type="component" value="Chromosome"/>
</dbReference>
<keyword evidence="1" id="KW-0805">Transcription regulation</keyword>
<feature type="DNA-binding region" description="H-T-H motif" evidence="4">
    <location>
        <begin position="54"/>
        <end position="73"/>
    </location>
</feature>
<evidence type="ECO:0000256" key="1">
    <source>
        <dbReference type="ARBA" id="ARBA00023015"/>
    </source>
</evidence>
<accession>A0A975CJM8</accession>
<reference evidence="7" key="1">
    <citation type="submission" date="2021-03" db="EMBL/GenBank/DDBJ databases">
        <title>Ottowia sp. 27C isolated from the cloaca of a Giant Asian pond turtle (Heosemys grandis).</title>
        <authorList>
            <person name="Spergser J."/>
            <person name="Busse H.-J."/>
        </authorList>
    </citation>
    <scope>NUCLEOTIDE SEQUENCE</scope>
    <source>
        <strain evidence="7">27C</strain>
    </source>
</reference>
<dbReference type="KEGG" id="otd:J1M35_05230"/>
<dbReference type="InterPro" id="IPR025996">
    <property type="entry name" value="MT1864/Rv1816-like_C"/>
</dbReference>
<dbReference type="Gene3D" id="1.10.357.10">
    <property type="entry name" value="Tetracycline Repressor, domain 2"/>
    <property type="match status" value="1"/>
</dbReference>
<feature type="compositionally biased region" description="Basic and acidic residues" evidence="5">
    <location>
        <begin position="17"/>
        <end position="26"/>
    </location>
</feature>
<dbReference type="InterPro" id="IPR050109">
    <property type="entry name" value="HTH-type_TetR-like_transc_reg"/>
</dbReference>
<keyword evidence="2 4" id="KW-0238">DNA-binding</keyword>
<evidence type="ECO:0000256" key="3">
    <source>
        <dbReference type="ARBA" id="ARBA00023163"/>
    </source>
</evidence>
<dbReference type="PROSITE" id="PS50977">
    <property type="entry name" value="HTH_TETR_2"/>
    <property type="match status" value="1"/>
</dbReference>
<gene>
    <name evidence="7" type="ORF">J1M35_05230</name>
</gene>
<organism evidence="7 8">
    <name type="scientific">Ottowia testudinis</name>
    <dbReference type="NCBI Taxonomy" id="2816950"/>
    <lineage>
        <taxon>Bacteria</taxon>
        <taxon>Pseudomonadati</taxon>
        <taxon>Pseudomonadota</taxon>
        <taxon>Betaproteobacteria</taxon>
        <taxon>Burkholderiales</taxon>
        <taxon>Comamonadaceae</taxon>
        <taxon>Ottowia</taxon>
    </lineage>
</organism>
<dbReference type="PANTHER" id="PTHR30055:SF234">
    <property type="entry name" value="HTH-TYPE TRANSCRIPTIONAL REGULATOR BETI"/>
    <property type="match status" value="1"/>
</dbReference>
<keyword evidence="8" id="KW-1185">Reference proteome</keyword>
<dbReference type="InterPro" id="IPR036271">
    <property type="entry name" value="Tet_transcr_reg_TetR-rel_C_sf"/>
</dbReference>
<protein>
    <submittedName>
        <fullName evidence="7">WHG domain-containing protein</fullName>
    </submittedName>
</protein>
<dbReference type="GO" id="GO:0000976">
    <property type="term" value="F:transcription cis-regulatory region binding"/>
    <property type="evidence" value="ECO:0007669"/>
    <property type="project" value="TreeGrafter"/>
</dbReference>
<feature type="domain" description="HTH tetR-type" evidence="6">
    <location>
        <begin position="31"/>
        <end position="91"/>
    </location>
</feature>
<sequence length="229" mass="24681">MKTTSPSATLPAPTRRAASDATERRRQKELRARRQALLAAARKLLRKGGAQAVTLRAVADAVGVSTTVVYALFADKAALISQAVDDDLKRFSRHLEQAVAGAADARDAVRRSARAYVAFGVAHPQAYRLMFMEPRPASAIQDSSITFGNPSEDAYALACALVTGLLQETGRALEPANVETAAQLLWESLHGATSLRIALGDDPWFQRLPLEQHVDRLIDVFIGGLLSPP</sequence>
<dbReference type="SUPFAM" id="SSF48498">
    <property type="entry name" value="Tetracyclin repressor-like, C-terminal domain"/>
    <property type="match status" value="1"/>
</dbReference>
<dbReference type="PANTHER" id="PTHR30055">
    <property type="entry name" value="HTH-TYPE TRANSCRIPTIONAL REGULATOR RUTR"/>
    <property type="match status" value="1"/>
</dbReference>
<dbReference type="SUPFAM" id="SSF46689">
    <property type="entry name" value="Homeodomain-like"/>
    <property type="match status" value="1"/>
</dbReference>
<dbReference type="PRINTS" id="PR00455">
    <property type="entry name" value="HTHTETR"/>
</dbReference>
<evidence type="ECO:0000256" key="4">
    <source>
        <dbReference type="PROSITE-ProRule" id="PRU00335"/>
    </source>
</evidence>
<dbReference type="InterPro" id="IPR009057">
    <property type="entry name" value="Homeodomain-like_sf"/>
</dbReference>
<name>A0A975CJM8_9BURK</name>
<dbReference type="AlphaFoldDB" id="A0A975CJM8"/>
<dbReference type="EMBL" id="CP071796">
    <property type="protein sequence ID" value="QTD46301.1"/>
    <property type="molecule type" value="Genomic_DNA"/>
</dbReference>